<evidence type="ECO:0000313" key="4">
    <source>
        <dbReference type="Proteomes" id="UP000507470"/>
    </source>
</evidence>
<gene>
    <name evidence="3" type="ORF">MCOR_7057</name>
</gene>
<organism evidence="3 4">
    <name type="scientific">Mytilus coruscus</name>
    <name type="common">Sea mussel</name>
    <dbReference type="NCBI Taxonomy" id="42192"/>
    <lineage>
        <taxon>Eukaryota</taxon>
        <taxon>Metazoa</taxon>
        <taxon>Spiralia</taxon>
        <taxon>Lophotrochozoa</taxon>
        <taxon>Mollusca</taxon>
        <taxon>Bivalvia</taxon>
        <taxon>Autobranchia</taxon>
        <taxon>Pteriomorphia</taxon>
        <taxon>Mytilida</taxon>
        <taxon>Mytiloidea</taxon>
        <taxon>Mytilidae</taxon>
        <taxon>Mytilinae</taxon>
        <taxon>Mytilus</taxon>
    </lineage>
</organism>
<dbReference type="PANTHER" id="PTHR18978">
    <property type="entry name" value="GRIP-1 ASSOCIATED PROTEIN 1"/>
    <property type="match status" value="1"/>
</dbReference>
<dbReference type="GO" id="GO:0099158">
    <property type="term" value="P:regulation of recycling endosome localization within postsynapse"/>
    <property type="evidence" value="ECO:0007669"/>
    <property type="project" value="TreeGrafter"/>
</dbReference>
<sequence length="230" mass="26038">MESQYYKVSYFSSVCSWNTGYSQANTSVVSSPQSPEKSDPFPSTSNDIHVEEHNELLNRLGNLQQAKWNLEEKVSHLETSNSAMAEDLIQKTKIIEHYVRDTGTKNDAKIHPPQDDKLTLKKVLDLVNKTDEQNLKDMNKKLQRMLEETLTKNMCLEQNLEAMSLEVVRLSKLQTVDAHNEKLKEETGACTAKKVNTESNTGVSYSNSDISEEKNKLSEASDKHVISKES</sequence>
<feature type="compositionally biased region" description="Basic and acidic residues" evidence="2">
    <location>
        <begin position="211"/>
        <end position="230"/>
    </location>
</feature>
<feature type="compositionally biased region" description="Polar residues" evidence="2">
    <location>
        <begin position="197"/>
        <end position="209"/>
    </location>
</feature>
<feature type="region of interest" description="Disordered" evidence="2">
    <location>
        <begin position="187"/>
        <end position="230"/>
    </location>
</feature>
<keyword evidence="4" id="KW-1185">Reference proteome</keyword>
<feature type="coiled-coil region" evidence="1">
    <location>
        <begin position="128"/>
        <end position="166"/>
    </location>
</feature>
<feature type="region of interest" description="Disordered" evidence="2">
    <location>
        <begin position="25"/>
        <end position="47"/>
    </location>
</feature>
<keyword evidence="1" id="KW-0175">Coiled coil</keyword>
<name>A0A6J8AET4_MYTCO</name>
<accession>A0A6J8AET4</accession>
<dbReference type="GO" id="GO:0098837">
    <property type="term" value="C:postsynaptic recycling endosome"/>
    <property type="evidence" value="ECO:0007669"/>
    <property type="project" value="TreeGrafter"/>
</dbReference>
<dbReference type="GO" id="GO:0099152">
    <property type="term" value="P:regulation of neurotransmitter receptor transport, endosome to postsynaptic membrane"/>
    <property type="evidence" value="ECO:0007669"/>
    <property type="project" value="TreeGrafter"/>
</dbReference>
<dbReference type="GO" id="GO:1905244">
    <property type="term" value="P:regulation of modification of synaptic structure"/>
    <property type="evidence" value="ECO:0007669"/>
    <property type="project" value="TreeGrafter"/>
</dbReference>
<evidence type="ECO:0000256" key="2">
    <source>
        <dbReference type="SAM" id="MobiDB-lite"/>
    </source>
</evidence>
<evidence type="ECO:0000313" key="3">
    <source>
        <dbReference type="EMBL" id="CAC5366976.1"/>
    </source>
</evidence>
<dbReference type="Proteomes" id="UP000507470">
    <property type="component" value="Unassembled WGS sequence"/>
</dbReference>
<protein>
    <submittedName>
        <fullName evidence="3">Uncharacterized protein</fullName>
    </submittedName>
</protein>
<dbReference type="PANTHER" id="PTHR18978:SF1">
    <property type="entry name" value="GRIP1-ASSOCIATED PROTEIN 1"/>
    <property type="match status" value="1"/>
</dbReference>
<dbReference type="InterPro" id="IPR026204">
    <property type="entry name" value="GRIPAP1"/>
</dbReference>
<evidence type="ECO:0000256" key="1">
    <source>
        <dbReference type="SAM" id="Coils"/>
    </source>
</evidence>
<dbReference type="GO" id="GO:0098998">
    <property type="term" value="C:extrinsic component of postsynaptic early endosome membrane"/>
    <property type="evidence" value="ECO:0007669"/>
    <property type="project" value="TreeGrafter"/>
</dbReference>
<dbReference type="AlphaFoldDB" id="A0A6J8AET4"/>
<dbReference type="OrthoDB" id="6269447at2759"/>
<proteinExistence type="predicted"/>
<dbReference type="GO" id="GO:0098978">
    <property type="term" value="C:glutamatergic synapse"/>
    <property type="evidence" value="ECO:0007669"/>
    <property type="project" value="TreeGrafter"/>
</dbReference>
<reference evidence="3 4" key="1">
    <citation type="submission" date="2020-06" db="EMBL/GenBank/DDBJ databases">
        <authorList>
            <person name="Li R."/>
            <person name="Bekaert M."/>
        </authorList>
    </citation>
    <scope>NUCLEOTIDE SEQUENCE [LARGE SCALE GENOMIC DNA]</scope>
    <source>
        <strain evidence="4">wild</strain>
    </source>
</reference>
<dbReference type="GO" id="GO:0098887">
    <property type="term" value="P:neurotransmitter receptor transport, endosome to postsynaptic membrane"/>
    <property type="evidence" value="ECO:0007669"/>
    <property type="project" value="TreeGrafter"/>
</dbReference>
<dbReference type="EMBL" id="CACVKT020001353">
    <property type="protein sequence ID" value="CAC5366976.1"/>
    <property type="molecule type" value="Genomic_DNA"/>
</dbReference>